<evidence type="ECO:0000313" key="1">
    <source>
        <dbReference type="EMBL" id="NTS63916.1"/>
    </source>
</evidence>
<gene>
    <name evidence="1" type="ORF">HRV97_01910</name>
</gene>
<name>A0ABX2JET7_9SPHN</name>
<dbReference type="Proteomes" id="UP000621447">
    <property type="component" value="Unassembled WGS sequence"/>
</dbReference>
<evidence type="ECO:0008006" key="3">
    <source>
        <dbReference type="Google" id="ProtNLM"/>
    </source>
</evidence>
<dbReference type="PROSITE" id="PS51257">
    <property type="entry name" value="PROKAR_LIPOPROTEIN"/>
    <property type="match status" value="1"/>
</dbReference>
<reference evidence="1 2" key="1">
    <citation type="submission" date="2020-06" db="EMBL/GenBank/DDBJ databases">
        <title>Sphingomonas hominis sp. nov., a member of the Sphingomonas, isolated from the hair of a 22-year-old girl.</title>
        <authorList>
            <person name="Zhang D.-F."/>
            <person name="Cui X.-W."/>
        </authorList>
    </citation>
    <scope>NUCLEOTIDE SEQUENCE [LARGE SCALE GENOMIC DNA]</scope>
    <source>
        <strain evidence="1 2">HHU CXW</strain>
    </source>
</reference>
<sequence length="60" mass="6202">MRRFLAAAGLAALAACSSPDQPGQLTADQDQALNRAAEMLDANSVAREDAGDNAAVENEQ</sequence>
<dbReference type="EMBL" id="JABULH010000001">
    <property type="protein sequence ID" value="NTS63916.1"/>
    <property type="molecule type" value="Genomic_DNA"/>
</dbReference>
<keyword evidence="2" id="KW-1185">Reference proteome</keyword>
<organism evidence="1 2">
    <name type="scientific">Sphingomonas hominis</name>
    <dbReference type="NCBI Taxonomy" id="2741495"/>
    <lineage>
        <taxon>Bacteria</taxon>
        <taxon>Pseudomonadati</taxon>
        <taxon>Pseudomonadota</taxon>
        <taxon>Alphaproteobacteria</taxon>
        <taxon>Sphingomonadales</taxon>
        <taxon>Sphingomonadaceae</taxon>
        <taxon>Sphingomonas</taxon>
    </lineage>
</organism>
<comment type="caution">
    <text evidence="1">The sequence shown here is derived from an EMBL/GenBank/DDBJ whole genome shotgun (WGS) entry which is preliminary data.</text>
</comment>
<protein>
    <recommendedName>
        <fullName evidence="3">Secreted protein</fullName>
    </recommendedName>
</protein>
<proteinExistence type="predicted"/>
<accession>A0ABX2JET7</accession>
<evidence type="ECO:0000313" key="2">
    <source>
        <dbReference type="Proteomes" id="UP000621447"/>
    </source>
</evidence>